<keyword evidence="8" id="KW-0256">Endoplasmic reticulum</keyword>
<evidence type="ECO:0000313" key="17">
    <source>
        <dbReference type="EMBL" id="CAB3265863.1"/>
    </source>
</evidence>
<feature type="region of interest" description="Disordered" evidence="14">
    <location>
        <begin position="316"/>
        <end position="353"/>
    </location>
</feature>
<evidence type="ECO:0000256" key="15">
    <source>
        <dbReference type="SAM" id="Phobius"/>
    </source>
</evidence>
<dbReference type="GO" id="GO:0006816">
    <property type="term" value="P:calcium ion transport"/>
    <property type="evidence" value="ECO:0007669"/>
    <property type="project" value="UniProtKB-KW"/>
</dbReference>
<keyword evidence="4" id="KW-0813">Transport</keyword>
<evidence type="ECO:0000256" key="14">
    <source>
        <dbReference type="SAM" id="MobiDB-lite"/>
    </source>
</evidence>
<keyword evidence="7 16" id="KW-0732">Signal</keyword>
<feature type="compositionally biased region" description="Low complexity" evidence="14">
    <location>
        <begin position="322"/>
        <end position="345"/>
    </location>
</feature>
<evidence type="ECO:0000256" key="10">
    <source>
        <dbReference type="ARBA" id="ARBA00022989"/>
    </source>
</evidence>
<dbReference type="InterPro" id="IPR009567">
    <property type="entry name" value="SARAF"/>
</dbReference>
<feature type="compositionally biased region" description="Low complexity" evidence="14">
    <location>
        <begin position="239"/>
        <end position="250"/>
    </location>
</feature>
<evidence type="ECO:0000256" key="13">
    <source>
        <dbReference type="ARBA" id="ARBA00031116"/>
    </source>
</evidence>
<feature type="transmembrane region" description="Helical" evidence="15">
    <location>
        <begin position="157"/>
        <end position="177"/>
    </location>
</feature>
<evidence type="ECO:0000256" key="16">
    <source>
        <dbReference type="SAM" id="SignalP"/>
    </source>
</evidence>
<comment type="similarity">
    <text evidence="2">Belongs to the SARAF family.</text>
</comment>
<evidence type="ECO:0000256" key="2">
    <source>
        <dbReference type="ARBA" id="ARBA00006833"/>
    </source>
</evidence>
<dbReference type="PANTHER" id="PTHR15929:SF0">
    <property type="entry name" value="STORE-OPERATED CALCIUM ENTRY-ASSOCIATED REGULATORY FACTOR"/>
    <property type="match status" value="1"/>
</dbReference>
<name>A0A6F9DS84_9ASCI</name>
<dbReference type="GO" id="GO:0005789">
    <property type="term" value="C:endoplasmic reticulum membrane"/>
    <property type="evidence" value="ECO:0007669"/>
    <property type="project" value="UniProtKB-SubCell"/>
</dbReference>
<keyword evidence="9" id="KW-0106">Calcium</keyword>
<evidence type="ECO:0000256" key="6">
    <source>
        <dbReference type="ARBA" id="ARBA00022692"/>
    </source>
</evidence>
<organism evidence="17">
    <name type="scientific">Phallusia mammillata</name>
    <dbReference type="NCBI Taxonomy" id="59560"/>
    <lineage>
        <taxon>Eukaryota</taxon>
        <taxon>Metazoa</taxon>
        <taxon>Chordata</taxon>
        <taxon>Tunicata</taxon>
        <taxon>Ascidiacea</taxon>
        <taxon>Phlebobranchia</taxon>
        <taxon>Ascidiidae</taxon>
        <taxon>Phallusia</taxon>
    </lineage>
</organism>
<proteinExistence type="evidence at transcript level"/>
<feature type="region of interest" description="Disordered" evidence="14">
    <location>
        <begin position="184"/>
        <end position="250"/>
    </location>
</feature>
<keyword evidence="11" id="KW-0406">Ion transport</keyword>
<dbReference type="EMBL" id="LR790001">
    <property type="protein sequence ID" value="CAB3265863.1"/>
    <property type="molecule type" value="mRNA"/>
</dbReference>
<evidence type="ECO:0000256" key="5">
    <source>
        <dbReference type="ARBA" id="ARBA00022568"/>
    </source>
</evidence>
<evidence type="ECO:0000256" key="11">
    <source>
        <dbReference type="ARBA" id="ARBA00023065"/>
    </source>
</evidence>
<evidence type="ECO:0000256" key="9">
    <source>
        <dbReference type="ARBA" id="ARBA00022837"/>
    </source>
</evidence>
<accession>A0A6F9DS84</accession>
<feature type="signal peptide" evidence="16">
    <location>
        <begin position="1"/>
        <end position="21"/>
    </location>
</feature>
<reference evidence="17" key="1">
    <citation type="submission" date="2020-04" db="EMBL/GenBank/DDBJ databases">
        <authorList>
            <person name="Neveu A P."/>
        </authorList>
    </citation>
    <scope>NUCLEOTIDE SEQUENCE</scope>
    <source>
        <tissue evidence="17">Whole embryo</tissue>
    </source>
</reference>
<keyword evidence="10 15" id="KW-1133">Transmembrane helix</keyword>
<feature type="chain" id="PRO_5026131666" description="Store-operated calcium entry-associated regulatory factor" evidence="16">
    <location>
        <begin position="22"/>
        <end position="353"/>
    </location>
</feature>
<evidence type="ECO:0000256" key="8">
    <source>
        <dbReference type="ARBA" id="ARBA00022824"/>
    </source>
</evidence>
<evidence type="ECO:0000256" key="1">
    <source>
        <dbReference type="ARBA" id="ARBA00004115"/>
    </source>
</evidence>
<keyword evidence="5" id="KW-0109">Calcium transport</keyword>
<dbReference type="PANTHER" id="PTHR15929">
    <property type="entry name" value="STORE-OPERATED CALCIUM ENTRY-ASSOCIATED REGULATORY FACTOR"/>
    <property type="match status" value="1"/>
</dbReference>
<evidence type="ECO:0000256" key="3">
    <source>
        <dbReference type="ARBA" id="ARBA00016584"/>
    </source>
</evidence>
<evidence type="ECO:0000256" key="12">
    <source>
        <dbReference type="ARBA" id="ARBA00023136"/>
    </source>
</evidence>
<dbReference type="Pfam" id="PF06682">
    <property type="entry name" value="SARAF"/>
    <property type="match status" value="1"/>
</dbReference>
<keyword evidence="12 15" id="KW-0472">Membrane</keyword>
<protein>
    <recommendedName>
        <fullName evidence="3">Store-operated calcium entry-associated regulatory factor</fullName>
    </recommendedName>
    <alternativeName>
        <fullName evidence="13">Transmembrane protein 66</fullName>
    </alternativeName>
</protein>
<evidence type="ECO:0000256" key="7">
    <source>
        <dbReference type="ARBA" id="ARBA00022729"/>
    </source>
</evidence>
<comment type="subcellular location">
    <subcellularLocation>
        <location evidence="1">Endoplasmic reticulum membrane</location>
        <topology evidence="1">Single-pass type I membrane protein</topology>
    </subcellularLocation>
</comment>
<dbReference type="AlphaFoldDB" id="A0A6F9DS84"/>
<dbReference type="GO" id="GO:2001256">
    <property type="term" value="P:regulation of store-operated calcium entry"/>
    <property type="evidence" value="ECO:0007669"/>
    <property type="project" value="InterPro"/>
</dbReference>
<gene>
    <name evidence="17" type="primary">Saraf</name>
</gene>
<evidence type="ECO:0000256" key="4">
    <source>
        <dbReference type="ARBA" id="ARBA00022448"/>
    </source>
</evidence>
<sequence>MEFKCFLILVVVCLFVVVTKGWMGSEDDKVLLRDVSAITLYPNRMTTGRRSSPVPQMKCVGGTAGCSKFTPSVVQCKNVGSDGFDVQWECKADMDDSYRFGKIQVSCEGYNHPNDPYVLKGSCGLEYTIDLTEAGQKRHQNSWNSYYQPSKQYSSSVGGGGSWFIFFIIVFAIVFLIRKMTTQNDDVDSSQRRPSPSRGPPYPSQHHGPSAPPTYGFKPEYTRDPPSYQDATHTGEHNSQSSYTGTQTGTRNANASPFGGFWSGMGLGSLAGYFFGSRNNHNRGYGYGGYGNGYGNGYGGGYGGFSNGWGSRRGWGGGGGSSWSSSSSSSSRSSSSSPGSSRTASGFGGTTRR</sequence>
<keyword evidence="6 15" id="KW-0812">Transmembrane</keyword>